<keyword evidence="4" id="KW-0788">Thiol protease</keyword>
<protein>
    <submittedName>
        <fullName evidence="7">NlpC/P60 family protein</fullName>
    </submittedName>
</protein>
<dbReference type="GO" id="GO:0006508">
    <property type="term" value="P:proteolysis"/>
    <property type="evidence" value="ECO:0007669"/>
    <property type="project" value="UniProtKB-KW"/>
</dbReference>
<dbReference type="GO" id="GO:0008234">
    <property type="term" value="F:cysteine-type peptidase activity"/>
    <property type="evidence" value="ECO:0007669"/>
    <property type="project" value="UniProtKB-KW"/>
</dbReference>
<dbReference type="PROSITE" id="PS51935">
    <property type="entry name" value="NLPC_P60"/>
    <property type="match status" value="1"/>
</dbReference>
<dbReference type="Gene3D" id="3.90.1720.10">
    <property type="entry name" value="endopeptidase domain like (from Nostoc punctiforme)"/>
    <property type="match status" value="1"/>
</dbReference>
<dbReference type="InterPro" id="IPR051794">
    <property type="entry name" value="PG_Endopeptidase_C40"/>
</dbReference>
<keyword evidence="8" id="KW-1185">Reference proteome</keyword>
<feature type="chain" id="PRO_5012173022" evidence="5">
    <location>
        <begin position="26"/>
        <end position="343"/>
    </location>
</feature>
<evidence type="ECO:0000313" key="7">
    <source>
        <dbReference type="EMBL" id="SNT41970.1"/>
    </source>
</evidence>
<proteinExistence type="inferred from homology"/>
<accession>A0A239MHJ2</accession>
<keyword evidence="3" id="KW-0378">Hydrolase</keyword>
<dbReference type="Proteomes" id="UP000198280">
    <property type="component" value="Unassembled WGS sequence"/>
</dbReference>
<keyword evidence="5" id="KW-0732">Signal</keyword>
<feature type="domain" description="NlpC/P60" evidence="6">
    <location>
        <begin position="228"/>
        <end position="343"/>
    </location>
</feature>
<dbReference type="OrthoDB" id="5177647at2"/>
<dbReference type="PANTHER" id="PTHR47359">
    <property type="entry name" value="PEPTIDOGLYCAN DL-ENDOPEPTIDASE CWLO"/>
    <property type="match status" value="1"/>
</dbReference>
<dbReference type="SUPFAM" id="SSF54001">
    <property type="entry name" value="Cysteine proteinases"/>
    <property type="match status" value="1"/>
</dbReference>
<name>A0A239MHJ2_9ACTN</name>
<dbReference type="InterPro" id="IPR038765">
    <property type="entry name" value="Papain-like_cys_pep_sf"/>
</dbReference>
<dbReference type="InterPro" id="IPR000064">
    <property type="entry name" value="NLP_P60_dom"/>
</dbReference>
<organism evidence="7 8">
    <name type="scientific">Actinacidiphila glaucinigra</name>
    <dbReference type="NCBI Taxonomy" id="235986"/>
    <lineage>
        <taxon>Bacteria</taxon>
        <taxon>Bacillati</taxon>
        <taxon>Actinomycetota</taxon>
        <taxon>Actinomycetes</taxon>
        <taxon>Kitasatosporales</taxon>
        <taxon>Streptomycetaceae</taxon>
        <taxon>Actinacidiphila</taxon>
    </lineage>
</organism>
<evidence type="ECO:0000256" key="3">
    <source>
        <dbReference type="ARBA" id="ARBA00022801"/>
    </source>
</evidence>
<gene>
    <name evidence="7" type="ORF">SAMN05216252_12497</name>
</gene>
<evidence type="ECO:0000256" key="5">
    <source>
        <dbReference type="SAM" id="SignalP"/>
    </source>
</evidence>
<evidence type="ECO:0000259" key="6">
    <source>
        <dbReference type="PROSITE" id="PS51935"/>
    </source>
</evidence>
<evidence type="ECO:0000256" key="2">
    <source>
        <dbReference type="ARBA" id="ARBA00022670"/>
    </source>
</evidence>
<sequence>MKRTACLACAALLLILAAPVPVAHADPPRPRRTLQDVRAEVDALYRQAERATDTYNSAHQRVLAQQQQIVALARVIDREQTRLRTLTAQAGALARAQYRGGGIGPGLDLLLSDDPGAFLDGLTLADRGAQAADATIGQLRTTTAELGAYARSATVAWERLMAGRKEAADAEREVTGRLARAKRLLAGLEARERARLERLEDEAAYRSQVAWLRTDAATRLRRDAAGATRQGATAVAFASAQIGKPYIWGADGPAAYDCSALTRAAWHAAGVGIPRTSQEQWRLLPRVPVARMRPGDLVVYFDDASHVGIYVGDGAIVHAPRPGRRVTMAGAGSMPVLGVVRPG</sequence>
<evidence type="ECO:0000256" key="1">
    <source>
        <dbReference type="ARBA" id="ARBA00007074"/>
    </source>
</evidence>
<comment type="similarity">
    <text evidence="1">Belongs to the peptidase C40 family.</text>
</comment>
<dbReference type="EMBL" id="FZOF01000024">
    <property type="protein sequence ID" value="SNT41970.1"/>
    <property type="molecule type" value="Genomic_DNA"/>
</dbReference>
<dbReference type="RefSeq" id="WP_089227659.1">
    <property type="nucleotide sequence ID" value="NZ_FZOF01000024.1"/>
</dbReference>
<reference evidence="7 8" key="1">
    <citation type="submission" date="2017-06" db="EMBL/GenBank/DDBJ databases">
        <authorList>
            <person name="Kim H.J."/>
            <person name="Triplett B.A."/>
        </authorList>
    </citation>
    <scope>NUCLEOTIDE SEQUENCE [LARGE SCALE GENOMIC DNA]</scope>
    <source>
        <strain evidence="7 8">CGMCC 4.1858</strain>
    </source>
</reference>
<evidence type="ECO:0000313" key="8">
    <source>
        <dbReference type="Proteomes" id="UP000198280"/>
    </source>
</evidence>
<dbReference type="PANTHER" id="PTHR47359:SF3">
    <property type="entry name" value="NLP_P60 DOMAIN-CONTAINING PROTEIN-RELATED"/>
    <property type="match status" value="1"/>
</dbReference>
<evidence type="ECO:0000256" key="4">
    <source>
        <dbReference type="ARBA" id="ARBA00022807"/>
    </source>
</evidence>
<dbReference type="Pfam" id="PF00877">
    <property type="entry name" value="NLPC_P60"/>
    <property type="match status" value="1"/>
</dbReference>
<feature type="signal peptide" evidence="5">
    <location>
        <begin position="1"/>
        <end position="25"/>
    </location>
</feature>
<keyword evidence="2" id="KW-0645">Protease</keyword>
<dbReference type="AlphaFoldDB" id="A0A239MHJ2"/>